<feature type="region of interest" description="Disordered" evidence="1">
    <location>
        <begin position="1361"/>
        <end position="1420"/>
    </location>
</feature>
<gene>
    <name evidence="3" type="ORF">TGEB3V08_LOCUS1390</name>
</gene>
<feature type="transmembrane region" description="Helical" evidence="2">
    <location>
        <begin position="1462"/>
        <end position="1481"/>
    </location>
</feature>
<feature type="region of interest" description="Disordered" evidence="1">
    <location>
        <begin position="332"/>
        <end position="502"/>
    </location>
</feature>
<feature type="compositionally biased region" description="Basic and acidic residues" evidence="1">
    <location>
        <begin position="186"/>
        <end position="196"/>
    </location>
</feature>
<proteinExistence type="predicted"/>
<feature type="region of interest" description="Disordered" evidence="1">
    <location>
        <begin position="720"/>
        <end position="921"/>
    </location>
</feature>
<feature type="compositionally biased region" description="Basic and acidic residues" evidence="1">
    <location>
        <begin position="647"/>
        <end position="661"/>
    </location>
</feature>
<evidence type="ECO:0000256" key="2">
    <source>
        <dbReference type="SAM" id="Phobius"/>
    </source>
</evidence>
<accession>A0A7R9JRZ9</accession>
<organism evidence="3">
    <name type="scientific">Timema genevievae</name>
    <name type="common">Walking stick</name>
    <dbReference type="NCBI Taxonomy" id="629358"/>
    <lineage>
        <taxon>Eukaryota</taxon>
        <taxon>Metazoa</taxon>
        <taxon>Ecdysozoa</taxon>
        <taxon>Arthropoda</taxon>
        <taxon>Hexapoda</taxon>
        <taxon>Insecta</taxon>
        <taxon>Pterygota</taxon>
        <taxon>Neoptera</taxon>
        <taxon>Polyneoptera</taxon>
        <taxon>Phasmatodea</taxon>
        <taxon>Timematodea</taxon>
        <taxon>Timematoidea</taxon>
        <taxon>Timematidae</taxon>
        <taxon>Timema</taxon>
    </lineage>
</organism>
<evidence type="ECO:0000313" key="3">
    <source>
        <dbReference type="EMBL" id="CAD7587168.1"/>
    </source>
</evidence>
<feature type="region of interest" description="Disordered" evidence="1">
    <location>
        <begin position="962"/>
        <end position="1052"/>
    </location>
</feature>
<feature type="region of interest" description="Disordered" evidence="1">
    <location>
        <begin position="546"/>
        <end position="690"/>
    </location>
</feature>
<feature type="compositionally biased region" description="Basic residues" evidence="1">
    <location>
        <begin position="574"/>
        <end position="586"/>
    </location>
</feature>
<feature type="compositionally biased region" description="Basic and acidic residues" evidence="1">
    <location>
        <begin position="1032"/>
        <end position="1051"/>
    </location>
</feature>
<feature type="region of interest" description="Disordered" evidence="1">
    <location>
        <begin position="1220"/>
        <end position="1272"/>
    </location>
</feature>
<feature type="compositionally biased region" description="Acidic residues" evidence="1">
    <location>
        <begin position="547"/>
        <end position="556"/>
    </location>
</feature>
<reference evidence="3" key="1">
    <citation type="submission" date="2020-11" db="EMBL/GenBank/DDBJ databases">
        <authorList>
            <person name="Tran Van P."/>
        </authorList>
    </citation>
    <scope>NUCLEOTIDE SEQUENCE</scope>
</reference>
<dbReference type="EMBL" id="OE839423">
    <property type="protein sequence ID" value="CAD7587168.1"/>
    <property type="molecule type" value="Genomic_DNA"/>
</dbReference>
<feature type="compositionally biased region" description="Low complexity" evidence="1">
    <location>
        <begin position="1245"/>
        <end position="1255"/>
    </location>
</feature>
<feature type="compositionally biased region" description="Acidic residues" evidence="1">
    <location>
        <begin position="1010"/>
        <end position="1024"/>
    </location>
</feature>
<sequence length="1500" mass="170627">MNERVRSGFASKTRTRATWDKDGNLSYLSTGHIPSVSLGCRAKLITRSTRSDHVYEPISPPPEPRKEPAMEAAEKREEKEGSEDEGSSISSRERRFLRIPLDDDLAVVPGDGEDEDEAMAGKELGGNGDEPEISPQELQTRIEERFFNDTPTTTGSRTDGEFNTSQIDSSGLEDLPLKKEARKKKQQEMSEEEKQSQARSFQQRIRSQAGRLRTKLRNIKKPSFNMPERPKFHLPERPKFNLPERPKFTMPERPKFNFPERPKFNMPQRPKISMPTLSSLSSRTKGRSVFSSTRRPLRERSANVSTVSTTSSKKKMFDFDFKTYPRIFDRKLRAKGEFVTASPKTKRGQTPPPTTPFRKKGPVGQRWLHRFTDIKFADDDNPPSGSDEARKAIERQSSDQTEEDEFAKEDRYRDERDEEEDTREELDEEEDTREERPGSGHTVSTSAFHDKDYAYALTMAPERKETEPLASSGSIQESDREQISSGSSSDRHRQGVLEEIDSDEFFLRQKGISQEDVDVGRMLTSEIREAFRQPANTLSQIDKYEYYDDEEEDDVEQLGQQYRATPEREPMKPARTRSLRPGKRSSKSKESSPTEEPTPEFYNTFPPTRPKRSRRTRQQDDDTIEPEDFTREEAQSQEEMDTSKQAGSEEREQDLREERVEQPSFVITDTEEQTNQQSFDEPSEEVPEDFENQWQMEENVVEDTGTPPMVIALRMEGDYIIPDAPHDGDFDMPPVPPKRVRRKSSRGTSIADEDRTSRGASSLPSERDLVNEDEDLQGDIELEFGGYASVTKVVPAKPERPRRPKPPRPPAPGRRKRSRFSQFFSLPRKSPPKRPLRNYSTLGPSRPPRRGRVAEPRYIEQDNKSESYIEIGDNLEQMNQEESHGSSRDLQSGDVIERMKGRPLPAPPRPPRKGRDGRDAIWRADEEEMEIEDEQLDSQEAFDNLKEEEALAALSDKLFYSQQETDITEPQDEDYRQDYEQEETKEVITTSEQTSFEPEEVSVSTQTDPLPDDYCMDGGYDAEDLQSNKVNVETETKTKRTVPESTKKMSMDKTCIPEVSTQTPMETLPTPGVCEPAVIGRLVCGTRASPESTVVEEPESKKAEVEHREPESKRKAPTPPPTVTQTIIERHIPVYMAPDQNTEVEVLRTQRLQVGELDVERLNVGELQAQKIKVSDIDGMSMSVTELTSKSGNLVVGGLELPSAFLQELYDSRPTPLKVCVESSHTQTPSAPDLELSPTSVQRDQQTPPTSTQQTFEVRRSTSPNISSQLSTSQVSASIFSTPPVSSPLTSQINTSSPHSPIHYPLPTNVQSQNITSSVPHQQLPTYMPITEPIHSFLPEYIPPSIPVSARVPSRSHIAPVQRDLESEEEMISLVPSTSSRRRRHHVSKPASRYSSDEEEEEYTSFHPPPRRHLSSRGESSVSELSQQLVQACHGAAIRTLRQMWQYVMPHAREGEERKRDLQIALCILLVLVAALVLMGFGSGKTFHHHHWDYYFPPTP</sequence>
<feature type="compositionally biased region" description="Acidic residues" evidence="1">
    <location>
        <begin position="771"/>
        <end position="782"/>
    </location>
</feature>
<feature type="compositionally biased region" description="Acidic residues" evidence="1">
    <location>
        <begin position="416"/>
        <end position="432"/>
    </location>
</feature>
<keyword evidence="2" id="KW-0472">Membrane</keyword>
<feature type="compositionally biased region" description="Basic and acidic residues" evidence="1">
    <location>
        <begin position="852"/>
        <end position="867"/>
    </location>
</feature>
<feature type="compositionally biased region" description="Basic and acidic residues" evidence="1">
    <location>
        <begin position="973"/>
        <end position="986"/>
    </location>
</feature>
<feature type="compositionally biased region" description="Basic and acidic residues" evidence="1">
    <location>
        <begin position="228"/>
        <end position="263"/>
    </location>
</feature>
<feature type="compositionally biased region" description="Polar residues" evidence="1">
    <location>
        <begin position="149"/>
        <end position="169"/>
    </location>
</feature>
<feature type="compositionally biased region" description="Basic and acidic residues" evidence="1">
    <location>
        <begin position="63"/>
        <end position="79"/>
    </location>
</feature>
<feature type="region of interest" description="Disordered" evidence="1">
    <location>
        <begin position="44"/>
        <end position="309"/>
    </location>
</feature>
<keyword evidence="2" id="KW-0812">Transmembrane</keyword>
<protein>
    <submittedName>
        <fullName evidence="3">Uncharacterized protein</fullName>
    </submittedName>
</protein>
<evidence type="ECO:0000256" key="1">
    <source>
        <dbReference type="SAM" id="MobiDB-lite"/>
    </source>
</evidence>
<keyword evidence="2" id="KW-1133">Transmembrane helix</keyword>
<feature type="compositionally biased region" description="Basic and acidic residues" evidence="1">
    <location>
        <begin position="1098"/>
        <end position="1114"/>
    </location>
</feature>
<feature type="compositionally biased region" description="Acidic residues" evidence="1">
    <location>
        <begin position="681"/>
        <end position="690"/>
    </location>
</feature>
<name>A0A7R9JRZ9_TIMGE</name>
<feature type="compositionally biased region" description="Polar residues" evidence="1">
    <location>
        <begin position="987"/>
        <end position="1008"/>
    </location>
</feature>
<feature type="compositionally biased region" description="Polar residues" evidence="1">
    <location>
        <begin position="275"/>
        <end position="294"/>
    </location>
</feature>
<feature type="region of interest" description="Disordered" evidence="1">
    <location>
        <begin position="1089"/>
        <end position="1123"/>
    </location>
</feature>
<feature type="compositionally biased region" description="Basic and acidic residues" evidence="1">
    <location>
        <begin position="387"/>
        <end position="397"/>
    </location>
</feature>